<sequence>MYSLSFPVPVNKIWYSVLMSIILYSCSTDPLPEFSDGPDREISVFSGDTEWMRSYGGTAEDGFHAIITTADGGVAALGYSRSTDGELTGKATAATDYWLMKADADGEVSWSRSYGGSGEDLGQSLIQTADGGYAIIGYAMSADGDASQNQGFHDNWILKLDETGNIEWESSFGFSGHDHAYDLVQTDDGGFFFVGFLDVTAANGQGNDGKGAYLTRHGVGEFWATKIGRDGQLEWRRYYGGTNNDRAHAVARARDGGFVISGFSESDDFDISGSKGSYDFWVIKVSELGELIWERSYGGSGIEISYDIAATDDGGFVIVGNSINGDGDVAEVYGESDAWILKIDGNGNMLWQKSIGGSGFDTARSITVGKSGDLIISGYSNSDDGYLDNNQGENDAWVMKTDASGNLIWKDSFGGSGMDLGFSAVEAANKDILLAGETASPDWEGADFKGATDAFVMRLGYGARSRD</sequence>
<accession>A0A4R6TN81</accession>
<protein>
    <recommendedName>
        <fullName evidence="3">Bulb-type lectin domain-containing protein</fullName>
    </recommendedName>
</protein>
<dbReference type="PANTHER" id="PTHR42754">
    <property type="entry name" value="ENDOGLUCANASE"/>
    <property type="match status" value="1"/>
</dbReference>
<evidence type="ECO:0008006" key="3">
    <source>
        <dbReference type="Google" id="ProtNLM"/>
    </source>
</evidence>
<dbReference type="AlphaFoldDB" id="A0A4R6TN81"/>
<gene>
    <name evidence="1" type="ORF">CLV82_0538</name>
</gene>
<dbReference type="EMBL" id="SNYI01000001">
    <property type="protein sequence ID" value="TDQ32705.1"/>
    <property type="molecule type" value="Genomic_DNA"/>
</dbReference>
<name>A0A4R6TN81_9FLAO</name>
<dbReference type="PANTHER" id="PTHR42754:SF1">
    <property type="entry name" value="LIPOPROTEIN"/>
    <property type="match status" value="1"/>
</dbReference>
<proteinExistence type="predicted"/>
<organism evidence="1 2">
    <name type="scientific">Zeaxanthinibacter enoshimensis</name>
    <dbReference type="NCBI Taxonomy" id="392009"/>
    <lineage>
        <taxon>Bacteria</taxon>
        <taxon>Pseudomonadati</taxon>
        <taxon>Bacteroidota</taxon>
        <taxon>Flavobacteriia</taxon>
        <taxon>Flavobacteriales</taxon>
        <taxon>Flavobacteriaceae</taxon>
        <taxon>Zeaxanthinibacter</taxon>
    </lineage>
</organism>
<reference evidence="1 2" key="1">
    <citation type="submission" date="2019-03" db="EMBL/GenBank/DDBJ databases">
        <title>Genomic Encyclopedia of Archaeal and Bacterial Type Strains, Phase II (KMG-II): from individual species to whole genera.</title>
        <authorList>
            <person name="Goeker M."/>
        </authorList>
    </citation>
    <scope>NUCLEOTIDE SEQUENCE [LARGE SCALE GENOMIC DNA]</scope>
    <source>
        <strain evidence="1 2">DSM 18435</strain>
    </source>
</reference>
<dbReference type="SUPFAM" id="SSF50998">
    <property type="entry name" value="Quinoprotein alcohol dehydrogenase-like"/>
    <property type="match status" value="1"/>
</dbReference>
<dbReference type="OrthoDB" id="9811934at2"/>
<comment type="caution">
    <text evidence="1">The sequence shown here is derived from an EMBL/GenBank/DDBJ whole genome shotgun (WGS) entry which is preliminary data.</text>
</comment>
<dbReference type="Proteomes" id="UP000295468">
    <property type="component" value="Unassembled WGS sequence"/>
</dbReference>
<evidence type="ECO:0000313" key="2">
    <source>
        <dbReference type="Proteomes" id="UP000295468"/>
    </source>
</evidence>
<evidence type="ECO:0000313" key="1">
    <source>
        <dbReference type="EMBL" id="TDQ32705.1"/>
    </source>
</evidence>
<keyword evidence="2" id="KW-1185">Reference proteome</keyword>
<dbReference type="InterPro" id="IPR011047">
    <property type="entry name" value="Quinoprotein_ADH-like_sf"/>
</dbReference>